<reference evidence="2 3" key="1">
    <citation type="submission" date="2024-03" db="EMBL/GenBank/DDBJ databases">
        <title>Aquirufa genome sequencing.</title>
        <authorList>
            <person name="Pitt A."/>
            <person name="Hahn M.W."/>
        </authorList>
    </citation>
    <scope>NUCLEOTIDE SEQUENCE [LARGE SCALE GENOMIC DNA]</scope>
    <source>
        <strain evidence="2 3">OSTEICH-129V</strain>
    </source>
</reference>
<dbReference type="EMBL" id="JBBKXZ010000001">
    <property type="protein sequence ID" value="MFD3393784.1"/>
    <property type="molecule type" value="Genomic_DNA"/>
</dbReference>
<keyword evidence="1" id="KW-0812">Transmembrane</keyword>
<keyword evidence="1" id="KW-1133">Transmembrane helix</keyword>
<evidence type="ECO:0000256" key="1">
    <source>
        <dbReference type="SAM" id="Phobius"/>
    </source>
</evidence>
<keyword evidence="3" id="KW-1185">Reference proteome</keyword>
<accession>A0ABW6DDH3</accession>
<gene>
    <name evidence="2" type="ORF">U0R10_04050</name>
</gene>
<sequence>MHLNQVVFIGVLALSLLLFNLFQKYYNIYKMNYRISNLIILKLLLRMILVVILTLTLYHEYTIDENANKWGGKKLVFLIPKSTINELSEDLRIQINEITNSDYFNKIGLARLSDDKFHVMKVIPSTSKDVFFTLLSSPNLELTVNDLNYSDDLNFQVNEYYDLSSNEFLRSKSIIPTNNSNLISSLYNNPAIKFYLLILSIVLVSFDLVIKVKTIKL</sequence>
<feature type="transmembrane region" description="Helical" evidence="1">
    <location>
        <begin position="192"/>
        <end position="210"/>
    </location>
</feature>
<feature type="transmembrane region" description="Helical" evidence="1">
    <location>
        <begin position="38"/>
        <end position="58"/>
    </location>
</feature>
<comment type="caution">
    <text evidence="2">The sequence shown here is derived from an EMBL/GenBank/DDBJ whole genome shotgun (WGS) entry which is preliminary data.</text>
</comment>
<evidence type="ECO:0000313" key="3">
    <source>
        <dbReference type="Proteomes" id="UP001598138"/>
    </source>
</evidence>
<dbReference type="Proteomes" id="UP001598138">
    <property type="component" value="Unassembled WGS sequence"/>
</dbReference>
<protein>
    <submittedName>
        <fullName evidence="2">Uncharacterized protein</fullName>
    </submittedName>
</protein>
<organism evidence="2 3">
    <name type="scientific">Aquirufa avitistagni</name>
    <dbReference type="NCBI Taxonomy" id="3104728"/>
    <lineage>
        <taxon>Bacteria</taxon>
        <taxon>Pseudomonadati</taxon>
        <taxon>Bacteroidota</taxon>
        <taxon>Cytophagia</taxon>
        <taxon>Cytophagales</taxon>
        <taxon>Flectobacillaceae</taxon>
        <taxon>Aquirufa</taxon>
    </lineage>
</organism>
<name>A0ABW6DDH3_9BACT</name>
<proteinExistence type="predicted"/>
<feature type="transmembrane region" description="Helical" evidence="1">
    <location>
        <begin position="6"/>
        <end position="26"/>
    </location>
</feature>
<dbReference type="RefSeq" id="WP_377982667.1">
    <property type="nucleotide sequence ID" value="NZ_JBBKXZ010000001.1"/>
</dbReference>
<evidence type="ECO:0000313" key="2">
    <source>
        <dbReference type="EMBL" id="MFD3393784.1"/>
    </source>
</evidence>
<keyword evidence="1" id="KW-0472">Membrane</keyword>